<feature type="non-terminal residue" evidence="1">
    <location>
        <position position="1"/>
    </location>
</feature>
<protein>
    <submittedName>
        <fullName evidence="1">Uncharacterized protein</fullName>
    </submittedName>
</protein>
<sequence>LYSDETAAIGWVTHMWGEVCGAWMNSICHFLSGLRLQPLLGMRAAAASLEELPKRACMWSKRGKMACLMDWVAK</sequence>
<dbReference type="Proteomes" id="UP001341840">
    <property type="component" value="Unassembled WGS sequence"/>
</dbReference>
<gene>
    <name evidence="1" type="ORF">PIB30_103082</name>
</gene>
<proteinExistence type="predicted"/>
<name>A0ABU6UZZ0_9FABA</name>
<comment type="caution">
    <text evidence="1">The sequence shown here is derived from an EMBL/GenBank/DDBJ whole genome shotgun (WGS) entry which is preliminary data.</text>
</comment>
<accession>A0ABU6UZZ0</accession>
<evidence type="ECO:0000313" key="2">
    <source>
        <dbReference type="Proteomes" id="UP001341840"/>
    </source>
</evidence>
<keyword evidence="2" id="KW-1185">Reference proteome</keyword>
<evidence type="ECO:0000313" key="1">
    <source>
        <dbReference type="EMBL" id="MED6165800.1"/>
    </source>
</evidence>
<reference evidence="1 2" key="1">
    <citation type="journal article" date="2023" name="Plants (Basel)">
        <title>Bridging the Gap: Combining Genomics and Transcriptomics Approaches to Understand Stylosanthes scabra, an Orphan Legume from the Brazilian Caatinga.</title>
        <authorList>
            <person name="Ferreira-Neto J.R.C."/>
            <person name="da Silva M.D."/>
            <person name="Binneck E."/>
            <person name="de Melo N.F."/>
            <person name="da Silva R.H."/>
            <person name="de Melo A.L.T.M."/>
            <person name="Pandolfi V."/>
            <person name="Bustamante F.O."/>
            <person name="Brasileiro-Vidal A.C."/>
            <person name="Benko-Iseppon A.M."/>
        </authorList>
    </citation>
    <scope>NUCLEOTIDE SEQUENCE [LARGE SCALE GENOMIC DNA]</scope>
    <source>
        <tissue evidence="1">Leaves</tissue>
    </source>
</reference>
<organism evidence="1 2">
    <name type="scientific">Stylosanthes scabra</name>
    <dbReference type="NCBI Taxonomy" id="79078"/>
    <lineage>
        <taxon>Eukaryota</taxon>
        <taxon>Viridiplantae</taxon>
        <taxon>Streptophyta</taxon>
        <taxon>Embryophyta</taxon>
        <taxon>Tracheophyta</taxon>
        <taxon>Spermatophyta</taxon>
        <taxon>Magnoliopsida</taxon>
        <taxon>eudicotyledons</taxon>
        <taxon>Gunneridae</taxon>
        <taxon>Pentapetalae</taxon>
        <taxon>rosids</taxon>
        <taxon>fabids</taxon>
        <taxon>Fabales</taxon>
        <taxon>Fabaceae</taxon>
        <taxon>Papilionoideae</taxon>
        <taxon>50 kb inversion clade</taxon>
        <taxon>dalbergioids sensu lato</taxon>
        <taxon>Dalbergieae</taxon>
        <taxon>Pterocarpus clade</taxon>
        <taxon>Stylosanthes</taxon>
    </lineage>
</organism>
<dbReference type="EMBL" id="JASCZI010124113">
    <property type="protein sequence ID" value="MED6165800.1"/>
    <property type="molecule type" value="Genomic_DNA"/>
</dbReference>